<dbReference type="GO" id="GO:0006508">
    <property type="term" value="P:proteolysis"/>
    <property type="evidence" value="ECO:0007669"/>
    <property type="project" value="UniProtKB-KW"/>
</dbReference>
<keyword evidence="13" id="KW-1015">Disulfide bond</keyword>
<dbReference type="OrthoDB" id="3626597at2759"/>
<keyword evidence="11" id="KW-0482">Metalloprotease</keyword>
<keyword evidence="8" id="KW-0378">Hydrolase</keyword>
<dbReference type="PANTHER" id="PTHR11705">
    <property type="entry name" value="PROTEASE FAMILY M14 CARBOXYPEPTIDASE A,B"/>
    <property type="match status" value="1"/>
</dbReference>
<feature type="active site" description="Proton donor/acceptor" evidence="14">
    <location>
        <position position="407"/>
    </location>
</feature>
<dbReference type="GO" id="GO:0008270">
    <property type="term" value="F:zinc ion binding"/>
    <property type="evidence" value="ECO:0007669"/>
    <property type="project" value="InterPro"/>
</dbReference>
<organism evidence="16 17">
    <name type="scientific">Penaeus vannamei</name>
    <name type="common">Whiteleg shrimp</name>
    <name type="synonym">Litopenaeus vannamei</name>
    <dbReference type="NCBI Taxonomy" id="6689"/>
    <lineage>
        <taxon>Eukaryota</taxon>
        <taxon>Metazoa</taxon>
        <taxon>Ecdysozoa</taxon>
        <taxon>Arthropoda</taxon>
        <taxon>Crustacea</taxon>
        <taxon>Multicrustacea</taxon>
        <taxon>Malacostraca</taxon>
        <taxon>Eumalacostraca</taxon>
        <taxon>Eucarida</taxon>
        <taxon>Decapoda</taxon>
        <taxon>Dendrobranchiata</taxon>
        <taxon>Penaeoidea</taxon>
        <taxon>Penaeidae</taxon>
        <taxon>Penaeus</taxon>
    </lineage>
</organism>
<name>A0A3R7QEK8_PENVA</name>
<dbReference type="SMART" id="SM00631">
    <property type="entry name" value="Zn_pept"/>
    <property type="match status" value="1"/>
</dbReference>
<sequence>MASTDMHHPPQDFLVTLGFILSARAVIIPNPVFFLLTRLPSMTRDGVYVCNQIPIILATDRRVSLRVPGSLSRRRGREDSEGGRRCVTVGRRLPGADEELSPELMSVLNISSLERHPPRLLSLLLLGVAAANIYDGHEVWRLNDLNTDQAQAIHTLLTGLDFDVWSHGRDWLDVRVPPHLARPLQRRLQELSVPHSVLIDDVQKKIDEERRVLEKSQGKTGIHLNEYNELEVIEGYMSELALEYEWVSIKSIGKTYEGRDLWVNILAVPGEAPKPAVWIDCGIHAREWITQATCVFGLQFLTPVRGGRSGHEAARCLRCLHHADAQPGWILLHLAQFSLDVRLRWTGDATPDDEALYRISEIGVVALRSVHDTRYQFGSIYNAIYPASGTSIDWSYTAGVVHTYTLELRDTGLNGFLLPPTEILPTGQETWAGLVAAIMAI</sequence>
<comment type="cofactor">
    <cofactor evidence="1">
        <name>Zn(2+)</name>
        <dbReference type="ChEBI" id="CHEBI:29105"/>
    </cofactor>
</comment>
<evidence type="ECO:0000256" key="8">
    <source>
        <dbReference type="ARBA" id="ARBA00022801"/>
    </source>
</evidence>
<evidence type="ECO:0000256" key="9">
    <source>
        <dbReference type="ARBA" id="ARBA00022833"/>
    </source>
</evidence>
<evidence type="ECO:0000256" key="11">
    <source>
        <dbReference type="ARBA" id="ARBA00023049"/>
    </source>
</evidence>
<dbReference type="STRING" id="6689.A0A3R7QEK8"/>
<evidence type="ECO:0000256" key="6">
    <source>
        <dbReference type="ARBA" id="ARBA00022723"/>
    </source>
</evidence>
<comment type="caution">
    <text evidence="16">The sequence shown here is derived from an EMBL/GenBank/DDBJ whole genome shotgun (WGS) entry which is preliminary data.</text>
</comment>
<dbReference type="PANTHER" id="PTHR11705:SF143">
    <property type="entry name" value="SLL0236 PROTEIN"/>
    <property type="match status" value="1"/>
</dbReference>
<comment type="similarity">
    <text evidence="3 14">Belongs to the peptidase M14 family.</text>
</comment>
<accession>A0A3R7QEK8</accession>
<evidence type="ECO:0000256" key="10">
    <source>
        <dbReference type="ARBA" id="ARBA00023026"/>
    </source>
</evidence>
<dbReference type="InterPro" id="IPR000834">
    <property type="entry name" value="Peptidase_M14"/>
</dbReference>
<dbReference type="GO" id="GO:0004181">
    <property type="term" value="F:metallocarboxypeptidase activity"/>
    <property type="evidence" value="ECO:0007669"/>
    <property type="project" value="InterPro"/>
</dbReference>
<evidence type="ECO:0000256" key="14">
    <source>
        <dbReference type="PROSITE-ProRule" id="PRU01379"/>
    </source>
</evidence>
<evidence type="ECO:0000256" key="1">
    <source>
        <dbReference type="ARBA" id="ARBA00001947"/>
    </source>
</evidence>
<dbReference type="SUPFAM" id="SSF54897">
    <property type="entry name" value="Protease propeptides/inhibitors"/>
    <property type="match status" value="1"/>
</dbReference>
<dbReference type="Gene3D" id="3.40.630.10">
    <property type="entry name" value="Zn peptidases"/>
    <property type="match status" value="2"/>
</dbReference>
<evidence type="ECO:0000256" key="3">
    <source>
        <dbReference type="ARBA" id="ARBA00005988"/>
    </source>
</evidence>
<keyword evidence="12" id="KW-0865">Zymogen</keyword>
<dbReference type="Proteomes" id="UP000283509">
    <property type="component" value="Unassembled WGS sequence"/>
</dbReference>
<evidence type="ECO:0000259" key="15">
    <source>
        <dbReference type="PROSITE" id="PS52035"/>
    </source>
</evidence>
<evidence type="ECO:0000256" key="4">
    <source>
        <dbReference type="ARBA" id="ARBA00022645"/>
    </source>
</evidence>
<dbReference type="GO" id="GO:0005615">
    <property type="term" value="C:extracellular space"/>
    <property type="evidence" value="ECO:0007669"/>
    <property type="project" value="TreeGrafter"/>
</dbReference>
<dbReference type="Gene3D" id="3.30.70.340">
    <property type="entry name" value="Metallocarboxypeptidase-like"/>
    <property type="match status" value="1"/>
</dbReference>
<comment type="function">
    <text evidence="2">Extracellular metalloprotease that contributes to pathogenicity.</text>
</comment>
<reference evidence="16 17" key="1">
    <citation type="submission" date="2018-04" db="EMBL/GenBank/DDBJ databases">
        <authorList>
            <person name="Zhang X."/>
            <person name="Yuan J."/>
            <person name="Li F."/>
            <person name="Xiang J."/>
        </authorList>
    </citation>
    <scope>NUCLEOTIDE SEQUENCE [LARGE SCALE GENOMIC DNA]</scope>
    <source>
        <tissue evidence="16">Muscle</tissue>
    </source>
</reference>
<keyword evidence="5" id="KW-0645">Protease</keyword>
<dbReference type="Pfam" id="PF02244">
    <property type="entry name" value="Propep_M14"/>
    <property type="match status" value="1"/>
</dbReference>
<keyword evidence="9" id="KW-0862">Zinc</keyword>
<dbReference type="InterPro" id="IPR003146">
    <property type="entry name" value="M14A_act_pep"/>
</dbReference>
<dbReference type="PROSITE" id="PS52035">
    <property type="entry name" value="PEPTIDASE_M14"/>
    <property type="match status" value="1"/>
</dbReference>
<evidence type="ECO:0000256" key="5">
    <source>
        <dbReference type="ARBA" id="ARBA00022670"/>
    </source>
</evidence>
<keyword evidence="6" id="KW-0479">Metal-binding</keyword>
<keyword evidence="7" id="KW-0732">Signal</keyword>
<dbReference type="SUPFAM" id="SSF53187">
    <property type="entry name" value="Zn-dependent exopeptidases"/>
    <property type="match status" value="1"/>
</dbReference>
<keyword evidence="4 16" id="KW-0121">Carboxypeptidase</keyword>
<reference evidence="16 17" key="2">
    <citation type="submission" date="2019-01" db="EMBL/GenBank/DDBJ databases">
        <title>The decoding of complex shrimp genome reveals the adaptation for benthos swimmer, frequently molting mechanism and breeding impact on genome.</title>
        <authorList>
            <person name="Sun Y."/>
            <person name="Gao Y."/>
            <person name="Yu Y."/>
        </authorList>
    </citation>
    <scope>NUCLEOTIDE SEQUENCE [LARGE SCALE GENOMIC DNA]</scope>
    <source>
        <tissue evidence="16">Muscle</tissue>
    </source>
</reference>
<dbReference type="Pfam" id="PF00246">
    <property type="entry name" value="Peptidase_M14"/>
    <property type="match status" value="2"/>
</dbReference>
<dbReference type="EMBL" id="QCYY01001673">
    <property type="protein sequence ID" value="ROT76310.1"/>
    <property type="molecule type" value="Genomic_DNA"/>
</dbReference>
<evidence type="ECO:0000313" key="16">
    <source>
        <dbReference type="EMBL" id="ROT76310.1"/>
    </source>
</evidence>
<proteinExistence type="inferred from homology"/>
<evidence type="ECO:0000256" key="7">
    <source>
        <dbReference type="ARBA" id="ARBA00022729"/>
    </source>
</evidence>
<dbReference type="PRINTS" id="PR00765">
    <property type="entry name" value="CRBOXYPTASEA"/>
</dbReference>
<protein>
    <submittedName>
        <fullName evidence="16">Putative carboxypeptidase A1-like</fullName>
    </submittedName>
</protein>
<evidence type="ECO:0000313" key="17">
    <source>
        <dbReference type="Proteomes" id="UP000283509"/>
    </source>
</evidence>
<dbReference type="AlphaFoldDB" id="A0A3R7QEK8"/>
<feature type="domain" description="Peptidase M14" evidence="15">
    <location>
        <begin position="226"/>
        <end position="441"/>
    </location>
</feature>
<evidence type="ECO:0000256" key="13">
    <source>
        <dbReference type="ARBA" id="ARBA00023157"/>
    </source>
</evidence>
<keyword evidence="10" id="KW-0843">Virulence</keyword>
<evidence type="ECO:0000256" key="12">
    <source>
        <dbReference type="ARBA" id="ARBA00023145"/>
    </source>
</evidence>
<dbReference type="InterPro" id="IPR036990">
    <property type="entry name" value="M14A-like_propep"/>
</dbReference>
<gene>
    <name evidence="16" type="ORF">C7M84_005109</name>
</gene>
<evidence type="ECO:0000256" key="2">
    <source>
        <dbReference type="ARBA" id="ARBA00003091"/>
    </source>
</evidence>
<keyword evidence="17" id="KW-1185">Reference proteome</keyword>